<gene>
    <name evidence="9" type="ORF">GLW07_18055</name>
</gene>
<organism evidence="9 10">
    <name type="scientific">Guptibacillus hwajinpoensis</name>
    <dbReference type="NCBI Taxonomy" id="208199"/>
    <lineage>
        <taxon>Bacteria</taxon>
        <taxon>Bacillati</taxon>
        <taxon>Bacillota</taxon>
        <taxon>Bacilli</taxon>
        <taxon>Bacillales</taxon>
        <taxon>Guptibacillaceae</taxon>
        <taxon>Guptibacillus</taxon>
    </lineage>
</organism>
<feature type="transmembrane region" description="Helical" evidence="8">
    <location>
        <begin position="66"/>
        <end position="88"/>
    </location>
</feature>
<dbReference type="EMBL" id="WMEY01000006">
    <property type="protein sequence ID" value="MYL65264.1"/>
    <property type="molecule type" value="Genomic_DNA"/>
</dbReference>
<evidence type="ECO:0000256" key="1">
    <source>
        <dbReference type="ARBA" id="ARBA00004651"/>
    </source>
</evidence>
<dbReference type="GO" id="GO:0055085">
    <property type="term" value="P:transmembrane transport"/>
    <property type="evidence" value="ECO:0007669"/>
    <property type="project" value="TreeGrafter"/>
</dbReference>
<reference evidence="9 10" key="1">
    <citation type="submission" date="2019-11" db="EMBL/GenBank/DDBJ databases">
        <title>Genome sequences of 17 halophilic strains isolated from different environments.</title>
        <authorList>
            <person name="Furrow R.E."/>
        </authorList>
    </citation>
    <scope>NUCLEOTIDE SEQUENCE [LARGE SCALE GENOMIC DNA]</scope>
    <source>
        <strain evidence="9 10">22506_14_FS</strain>
    </source>
</reference>
<feature type="transmembrane region" description="Helical" evidence="8">
    <location>
        <begin position="153"/>
        <end position="178"/>
    </location>
</feature>
<evidence type="ECO:0000256" key="5">
    <source>
        <dbReference type="ARBA" id="ARBA00022692"/>
    </source>
</evidence>
<evidence type="ECO:0000256" key="4">
    <source>
        <dbReference type="ARBA" id="ARBA00022475"/>
    </source>
</evidence>
<keyword evidence="7 8" id="KW-0472">Membrane</keyword>
<evidence type="ECO:0000256" key="8">
    <source>
        <dbReference type="SAM" id="Phobius"/>
    </source>
</evidence>
<dbReference type="Pfam" id="PF01594">
    <property type="entry name" value="AI-2E_transport"/>
    <property type="match status" value="1"/>
</dbReference>
<dbReference type="PANTHER" id="PTHR21716:SF53">
    <property type="entry name" value="PERMEASE PERM-RELATED"/>
    <property type="match status" value="1"/>
</dbReference>
<feature type="transmembrane region" description="Helical" evidence="8">
    <location>
        <begin position="211"/>
        <end position="236"/>
    </location>
</feature>
<keyword evidence="6 8" id="KW-1133">Transmembrane helix</keyword>
<evidence type="ECO:0000256" key="7">
    <source>
        <dbReference type="ARBA" id="ARBA00023136"/>
    </source>
</evidence>
<protein>
    <submittedName>
        <fullName evidence="9">AI-2E family transporter</fullName>
    </submittedName>
</protein>
<dbReference type="InterPro" id="IPR002549">
    <property type="entry name" value="AI-2E-like"/>
</dbReference>
<proteinExistence type="inferred from homology"/>
<evidence type="ECO:0000256" key="3">
    <source>
        <dbReference type="ARBA" id="ARBA00022448"/>
    </source>
</evidence>
<comment type="subcellular location">
    <subcellularLocation>
        <location evidence="1">Cell membrane</location>
        <topology evidence="1">Multi-pass membrane protein</topology>
    </subcellularLocation>
</comment>
<keyword evidence="4" id="KW-1003">Cell membrane</keyword>
<dbReference type="RefSeq" id="WP_160920629.1">
    <property type="nucleotide sequence ID" value="NZ_WMEY01000006.1"/>
</dbReference>
<feature type="transmembrane region" description="Helical" evidence="8">
    <location>
        <begin position="36"/>
        <end position="54"/>
    </location>
</feature>
<dbReference type="GO" id="GO:0005886">
    <property type="term" value="C:plasma membrane"/>
    <property type="evidence" value="ECO:0007669"/>
    <property type="project" value="UniProtKB-SubCell"/>
</dbReference>
<evidence type="ECO:0000256" key="2">
    <source>
        <dbReference type="ARBA" id="ARBA00009773"/>
    </source>
</evidence>
<evidence type="ECO:0000256" key="6">
    <source>
        <dbReference type="ARBA" id="ARBA00022989"/>
    </source>
</evidence>
<dbReference type="AlphaFoldDB" id="A0A845F3F2"/>
<dbReference type="PANTHER" id="PTHR21716">
    <property type="entry name" value="TRANSMEMBRANE PROTEIN"/>
    <property type="match status" value="1"/>
</dbReference>
<evidence type="ECO:0000313" key="10">
    <source>
        <dbReference type="Proteomes" id="UP000447833"/>
    </source>
</evidence>
<keyword evidence="5 8" id="KW-0812">Transmembrane</keyword>
<keyword evidence="3" id="KW-0813">Transport</keyword>
<feature type="transmembrane region" description="Helical" evidence="8">
    <location>
        <begin position="242"/>
        <end position="270"/>
    </location>
</feature>
<feature type="transmembrane region" description="Helical" evidence="8">
    <location>
        <begin position="277"/>
        <end position="300"/>
    </location>
</feature>
<feature type="transmembrane region" description="Helical" evidence="8">
    <location>
        <begin position="7"/>
        <end position="24"/>
    </location>
</feature>
<comment type="caution">
    <text evidence="9">The sequence shown here is derived from an EMBL/GenBank/DDBJ whole genome shotgun (WGS) entry which is preliminary data.</text>
</comment>
<sequence>MWIKHDFFKYITGIILLLICFFFLTELDLVKPVKTIIGTLFYPVLIAGFLYYAIKPIVKLMKKIPYVSDLAAILVVFLAIAGILYTGFTFLANPIQSQVSEFSKELPEKLKESAKDAEKVMENKDMGMFSVENLQQKATGFLGNLTQNLGDHIMQVVSALTSATTVLVIVPFVLFYFLKDDHKLSPFLLKLIPNKHQGEGRKILHKIDETLSAYIIGQIIVAIVDGILMYVGYLIIGLPYALILGLFVMVTAVVPFFGPIIGVIPALVVALTQEPILALYVIIITIVVQQLEGNLVAPVVLGKRLNIHPLTIILLLIVAAALYGFIGMLIAIPLYSVIKVIVKNFYEFYRIRHRAELTE</sequence>
<name>A0A845F3F2_9BACL</name>
<evidence type="ECO:0000313" key="9">
    <source>
        <dbReference type="EMBL" id="MYL65264.1"/>
    </source>
</evidence>
<accession>A0A845F3F2</accession>
<comment type="similarity">
    <text evidence="2">Belongs to the autoinducer-2 exporter (AI-2E) (TC 2.A.86) family.</text>
</comment>
<dbReference type="Proteomes" id="UP000447833">
    <property type="component" value="Unassembled WGS sequence"/>
</dbReference>
<feature type="transmembrane region" description="Helical" evidence="8">
    <location>
        <begin position="312"/>
        <end position="342"/>
    </location>
</feature>